<gene>
    <name evidence="2" type="ORF">EWV77_10875</name>
</gene>
<evidence type="ECO:0000256" key="1">
    <source>
        <dbReference type="SAM" id="MobiDB-lite"/>
    </source>
</evidence>
<feature type="region of interest" description="Disordered" evidence="1">
    <location>
        <begin position="101"/>
        <end position="129"/>
    </location>
</feature>
<comment type="caution">
    <text evidence="2">The sequence shown here is derived from an EMBL/GenBank/DDBJ whole genome shotgun (WGS) entry which is preliminary data.</text>
</comment>
<sequence>MSNTRPPGYRGPGKNNTPKNPSAPGGQRLPSDRGLNSWNGPTWTERSRPPGSAPRIQPPKSNPFPQTPPKPPGGGLRLGPVGGLLILNLVDQLLFPPPVSDGTLPPWYQPPSQPNSDPPQPPNSNSLTPGRLYTVFFDAELLNGTRADETWFTTLGPFSGPVEFATIPDLMFRYIFTVSVEGENRQIIRLF</sequence>
<proteinExistence type="predicted"/>
<name>A0A552HRW7_MICVR</name>
<dbReference type="EMBL" id="SFAZ01000162">
    <property type="protein sequence ID" value="TRU73954.1"/>
    <property type="molecule type" value="Genomic_DNA"/>
</dbReference>
<organism evidence="2 3">
    <name type="scientific">Microcystis viridis Mv_BB_P_19951000_S68D</name>
    <dbReference type="NCBI Taxonomy" id="2486270"/>
    <lineage>
        <taxon>Bacteria</taxon>
        <taxon>Bacillati</taxon>
        <taxon>Cyanobacteriota</taxon>
        <taxon>Cyanophyceae</taxon>
        <taxon>Oscillatoriophycideae</taxon>
        <taxon>Chroococcales</taxon>
        <taxon>Microcystaceae</taxon>
        <taxon>Microcystis</taxon>
    </lineage>
</organism>
<feature type="compositionally biased region" description="Polar residues" evidence="1">
    <location>
        <begin position="34"/>
        <end position="44"/>
    </location>
</feature>
<accession>A0A552HRW7</accession>
<feature type="region of interest" description="Disordered" evidence="1">
    <location>
        <begin position="1"/>
        <end position="77"/>
    </location>
</feature>
<dbReference type="AlphaFoldDB" id="A0A552HRW7"/>
<feature type="compositionally biased region" description="Pro residues" evidence="1">
    <location>
        <begin position="56"/>
        <end position="72"/>
    </location>
</feature>
<evidence type="ECO:0000313" key="2">
    <source>
        <dbReference type="EMBL" id="TRU73954.1"/>
    </source>
</evidence>
<evidence type="ECO:0000313" key="3">
    <source>
        <dbReference type="Proteomes" id="UP000320674"/>
    </source>
</evidence>
<dbReference type="Proteomes" id="UP000320674">
    <property type="component" value="Unassembled WGS sequence"/>
</dbReference>
<protein>
    <submittedName>
        <fullName evidence="2">Uncharacterized protein</fullName>
    </submittedName>
</protein>
<feature type="compositionally biased region" description="Pro residues" evidence="1">
    <location>
        <begin position="107"/>
        <end position="122"/>
    </location>
</feature>
<reference evidence="2 3" key="1">
    <citation type="submission" date="2019-01" db="EMBL/GenBank/DDBJ databases">
        <title>Coherence of Microcystis species and biogeography revealed through population genomics.</title>
        <authorList>
            <person name="Perez-Carrascal O.M."/>
            <person name="Terrat Y."/>
            <person name="Giani A."/>
            <person name="Fortin N."/>
            <person name="Tromas N."/>
            <person name="Shapiro B.J."/>
        </authorList>
    </citation>
    <scope>NUCLEOTIDE SEQUENCE [LARGE SCALE GENOMIC DNA]</scope>
    <source>
        <strain evidence="2">Mv_BB_P_19951000_S68D</strain>
    </source>
</reference>